<dbReference type="OrthoDB" id="7537227at2759"/>
<comment type="function">
    <text evidence="2">Functions as an E3 ubiquitin ligase.</text>
</comment>
<dbReference type="Pfam" id="PF25598">
    <property type="entry name" value="ARM_PUB"/>
    <property type="match status" value="1"/>
</dbReference>
<dbReference type="Proteomes" id="UP000886595">
    <property type="component" value="Unassembled WGS sequence"/>
</dbReference>
<dbReference type="CDD" id="cd16664">
    <property type="entry name" value="RING-Ubox_PUB"/>
    <property type="match status" value="1"/>
</dbReference>
<dbReference type="Gene3D" id="3.30.40.10">
    <property type="entry name" value="Zinc/RING finger domain, C3HC4 (zinc finger)"/>
    <property type="match status" value="1"/>
</dbReference>
<evidence type="ECO:0000256" key="2">
    <source>
        <dbReference type="ARBA" id="ARBA00003861"/>
    </source>
</evidence>
<evidence type="ECO:0000256" key="8">
    <source>
        <dbReference type="PROSITE-ProRule" id="PRU00259"/>
    </source>
</evidence>
<comment type="caution">
    <text evidence="10">The sequence shown here is derived from an EMBL/GenBank/DDBJ whole genome shotgun (WGS) entry which is preliminary data.</text>
</comment>
<dbReference type="InterPro" id="IPR057314">
    <property type="entry name" value="PUB2-4-like_N"/>
</dbReference>
<dbReference type="FunFam" id="1.25.10.10:FF:000082">
    <property type="entry name" value="RING-type E3 ubiquitin transferase"/>
    <property type="match status" value="1"/>
</dbReference>
<evidence type="ECO:0000256" key="6">
    <source>
        <dbReference type="ARBA" id="ARBA00022737"/>
    </source>
</evidence>
<evidence type="ECO:0000256" key="5">
    <source>
        <dbReference type="ARBA" id="ARBA00022679"/>
    </source>
</evidence>
<dbReference type="SUPFAM" id="SSF48371">
    <property type="entry name" value="ARM repeat"/>
    <property type="match status" value="1"/>
</dbReference>
<dbReference type="AlphaFoldDB" id="A0A8X7WGP7"/>
<feature type="repeat" description="ARM" evidence="8">
    <location>
        <begin position="471"/>
        <end position="513"/>
    </location>
</feature>
<keyword evidence="11" id="KW-1185">Reference proteome</keyword>
<keyword evidence="5" id="KW-0808">Transferase</keyword>
<organism evidence="10 11">
    <name type="scientific">Brassica carinata</name>
    <name type="common">Ethiopian mustard</name>
    <name type="synonym">Abyssinian cabbage</name>
    <dbReference type="NCBI Taxonomy" id="52824"/>
    <lineage>
        <taxon>Eukaryota</taxon>
        <taxon>Viridiplantae</taxon>
        <taxon>Streptophyta</taxon>
        <taxon>Embryophyta</taxon>
        <taxon>Tracheophyta</taxon>
        <taxon>Spermatophyta</taxon>
        <taxon>Magnoliopsida</taxon>
        <taxon>eudicotyledons</taxon>
        <taxon>Gunneridae</taxon>
        <taxon>Pentapetalae</taxon>
        <taxon>rosids</taxon>
        <taxon>malvids</taxon>
        <taxon>Brassicales</taxon>
        <taxon>Brassicaceae</taxon>
        <taxon>Brassiceae</taxon>
        <taxon>Brassica</taxon>
    </lineage>
</organism>
<feature type="domain" description="U-box" evidence="9">
    <location>
        <begin position="213"/>
        <end position="287"/>
    </location>
</feature>
<feature type="repeat" description="ARM" evidence="8">
    <location>
        <begin position="554"/>
        <end position="596"/>
    </location>
</feature>
<dbReference type="SMART" id="SM00185">
    <property type="entry name" value="ARM"/>
    <property type="match status" value="5"/>
</dbReference>
<dbReference type="InterPro" id="IPR000225">
    <property type="entry name" value="Armadillo"/>
</dbReference>
<dbReference type="InterPro" id="IPR003613">
    <property type="entry name" value="Ubox_domain"/>
</dbReference>
<protein>
    <recommendedName>
        <fullName evidence="4">RING-type E3 ubiquitin transferase</fullName>
        <ecNumber evidence="4">2.3.2.27</ecNumber>
    </recommendedName>
</protein>
<accession>A0A8X7WGP7</accession>
<feature type="repeat" description="ARM" evidence="8">
    <location>
        <begin position="595"/>
        <end position="636"/>
    </location>
</feature>
<evidence type="ECO:0000313" key="11">
    <source>
        <dbReference type="Proteomes" id="UP000886595"/>
    </source>
</evidence>
<dbReference type="InterPro" id="IPR016024">
    <property type="entry name" value="ARM-type_fold"/>
</dbReference>
<dbReference type="EMBL" id="JAAMPC010000001">
    <property type="protein sequence ID" value="KAG2328982.1"/>
    <property type="molecule type" value="Genomic_DNA"/>
</dbReference>
<reference evidence="10 11" key="1">
    <citation type="submission" date="2020-02" db="EMBL/GenBank/DDBJ databases">
        <authorList>
            <person name="Ma Q."/>
            <person name="Huang Y."/>
            <person name="Song X."/>
            <person name="Pei D."/>
        </authorList>
    </citation>
    <scope>NUCLEOTIDE SEQUENCE [LARGE SCALE GENOMIC DNA]</scope>
    <source>
        <strain evidence="10">Sxm20200214</strain>
        <tissue evidence="10">Leaf</tissue>
    </source>
</reference>
<gene>
    <name evidence="10" type="ORF">Bca52824_000162</name>
</gene>
<dbReference type="InterPro" id="IPR058678">
    <property type="entry name" value="ARM_PUB"/>
</dbReference>
<comment type="catalytic activity">
    <reaction evidence="1">
        <text>S-ubiquitinyl-[E2 ubiquitin-conjugating enzyme]-L-cysteine + [acceptor protein]-L-lysine = [E2 ubiquitin-conjugating enzyme]-L-cysteine + N(6)-ubiquitinyl-[acceptor protein]-L-lysine.</text>
        <dbReference type="EC" id="2.3.2.27"/>
    </reaction>
</comment>
<keyword evidence="6" id="KW-0677">Repeat</keyword>
<proteinExistence type="predicted"/>
<keyword evidence="7" id="KW-0833">Ubl conjugation pathway</keyword>
<dbReference type="InterPro" id="IPR013083">
    <property type="entry name" value="Znf_RING/FYVE/PHD"/>
</dbReference>
<dbReference type="PROSITE" id="PS50176">
    <property type="entry name" value="ARM_REPEAT"/>
    <property type="match status" value="3"/>
</dbReference>
<dbReference type="GO" id="GO:0016567">
    <property type="term" value="P:protein ubiquitination"/>
    <property type="evidence" value="ECO:0007669"/>
    <property type="project" value="InterPro"/>
</dbReference>
<evidence type="ECO:0000259" key="9">
    <source>
        <dbReference type="PROSITE" id="PS51698"/>
    </source>
</evidence>
<sequence>MDPVPVRCLLNTISRYLHLVACQTIRYNPIQTCIGNVVHLLRLLKQILDELVDCKTPPDDDCLNSACEDLDSVVNQAREFLEDWSPKLSKLFGVFHCELLLEKVQACSLEITRILVQSSPVTSDVQGVMQEMECFKQERSLTEHMKNALENQTDDNDDLDIIIQMMGLVSNQDLLKESIAVEKEQMDQLIDLVSCIREHMLKTEFLEVAKGISTPPYFRCPLSTELMVDPVIVASGQTFDRTSIKKWLDNGLAVCPRTRQVLSHKELIPNYTVKAMIASWLETNGITLAANSGHQCDGGGDAASSLANNMGSNDFNRTESFRFSLRSSSFTSRSSRETGNGFEKGKINMPASLSKDLEIFELSSPGQSYTHSRSESVCSVVSSVDYVPSVTSETQSLPVNHRSYSEMSPKKNSSNVNNEYSAANTHECSHTIKLVEDLKNGSNEEKTAAAAEIRHLTINSVENRVHIGRCGAITPLLSLLYSEEKLTQEHAVTALLNLSISEVNKGMIVEAGAIEPLVHVLNTGNDRAKENSAAALFSLSVLQVNRERIGQCNAAIHALVSLLGKGTFRGKKDAASALFNLSITHENKARIVQAKAVKYLVEMLDPDLEMVDKAVALLANLSGVGEGRQEIVREGGIPLLVETVDSGSGRGKENAASVLLQLCLNSPKFCTLVLQEGAIPPLVALSQSGTQRAKEKAHQLLSHFRNQRDARMKKSRS</sequence>
<dbReference type="SUPFAM" id="SSF57850">
    <property type="entry name" value="RING/U-box"/>
    <property type="match status" value="1"/>
</dbReference>
<evidence type="ECO:0000256" key="7">
    <source>
        <dbReference type="ARBA" id="ARBA00022786"/>
    </source>
</evidence>
<evidence type="ECO:0000256" key="1">
    <source>
        <dbReference type="ARBA" id="ARBA00000900"/>
    </source>
</evidence>
<dbReference type="SMART" id="SM00504">
    <property type="entry name" value="Ubox"/>
    <property type="match status" value="1"/>
</dbReference>
<evidence type="ECO:0000256" key="4">
    <source>
        <dbReference type="ARBA" id="ARBA00012483"/>
    </source>
</evidence>
<evidence type="ECO:0000256" key="3">
    <source>
        <dbReference type="ARBA" id="ARBA00004906"/>
    </source>
</evidence>
<dbReference type="InterPro" id="IPR011989">
    <property type="entry name" value="ARM-like"/>
</dbReference>
<name>A0A8X7WGP7_BRACI</name>
<dbReference type="Gene3D" id="1.25.10.10">
    <property type="entry name" value="Leucine-rich Repeat Variant"/>
    <property type="match status" value="2"/>
</dbReference>
<evidence type="ECO:0000313" key="10">
    <source>
        <dbReference type="EMBL" id="KAG2328982.1"/>
    </source>
</evidence>
<comment type="pathway">
    <text evidence="3">Protein modification; protein ubiquitination.</text>
</comment>
<dbReference type="GO" id="GO:0061630">
    <property type="term" value="F:ubiquitin protein ligase activity"/>
    <property type="evidence" value="ECO:0007669"/>
    <property type="project" value="UniProtKB-EC"/>
</dbReference>
<dbReference type="InterPro" id="IPR045210">
    <property type="entry name" value="RING-Ubox_PUB"/>
</dbReference>
<dbReference type="PROSITE" id="PS51698">
    <property type="entry name" value="U_BOX"/>
    <property type="match status" value="1"/>
</dbReference>
<dbReference type="PANTHER" id="PTHR23315">
    <property type="entry name" value="U BOX DOMAIN-CONTAINING"/>
    <property type="match status" value="1"/>
</dbReference>
<dbReference type="Pfam" id="PF04564">
    <property type="entry name" value="U-box"/>
    <property type="match status" value="1"/>
</dbReference>
<dbReference type="Pfam" id="PF25240">
    <property type="entry name" value="PUB2_N"/>
    <property type="match status" value="1"/>
</dbReference>
<dbReference type="PANTHER" id="PTHR23315:SF278">
    <property type="entry name" value="U-BOX DOMAIN-CONTAINING PROTEIN 3"/>
    <property type="match status" value="1"/>
</dbReference>
<dbReference type="EC" id="2.3.2.27" evidence="4"/>